<dbReference type="STRING" id="5601.A0A0D2CMI6"/>
<keyword evidence="1" id="KW-0175">Coiled coil</keyword>
<name>A0A0D2CMI6_9EURO</name>
<feature type="domain" description="DUF7923" evidence="3">
    <location>
        <begin position="187"/>
        <end position="384"/>
    </location>
</feature>
<feature type="region of interest" description="Disordered" evidence="2">
    <location>
        <begin position="18"/>
        <end position="37"/>
    </location>
</feature>
<reference evidence="4 5" key="1">
    <citation type="submission" date="2015-01" db="EMBL/GenBank/DDBJ databases">
        <title>The Genome Sequence of Capronia semiimmersa CBS27337.</title>
        <authorList>
            <consortium name="The Broad Institute Genomics Platform"/>
            <person name="Cuomo C."/>
            <person name="de Hoog S."/>
            <person name="Gorbushina A."/>
            <person name="Stielow B."/>
            <person name="Teixiera M."/>
            <person name="Abouelleil A."/>
            <person name="Chapman S.B."/>
            <person name="Priest M."/>
            <person name="Young S.K."/>
            <person name="Wortman J."/>
            <person name="Nusbaum C."/>
            <person name="Birren B."/>
        </authorList>
    </citation>
    <scope>NUCLEOTIDE SEQUENCE [LARGE SCALE GENOMIC DNA]</scope>
    <source>
        <strain evidence="4 5">CBS 27337</strain>
    </source>
</reference>
<organism evidence="4 5">
    <name type="scientific">Phialophora macrospora</name>
    <dbReference type="NCBI Taxonomy" id="1851006"/>
    <lineage>
        <taxon>Eukaryota</taxon>
        <taxon>Fungi</taxon>
        <taxon>Dikarya</taxon>
        <taxon>Ascomycota</taxon>
        <taxon>Pezizomycotina</taxon>
        <taxon>Eurotiomycetes</taxon>
        <taxon>Chaetothyriomycetidae</taxon>
        <taxon>Chaetothyriales</taxon>
        <taxon>Herpotrichiellaceae</taxon>
        <taxon>Phialophora</taxon>
    </lineage>
</organism>
<dbReference type="PANTHER" id="PTHR37543:SF1">
    <property type="entry name" value="CCCH ZINC FINGER DNA BINDING PROTEIN (AFU_ORTHOLOGUE AFUA_5G12760)"/>
    <property type="match status" value="1"/>
</dbReference>
<evidence type="ECO:0000313" key="4">
    <source>
        <dbReference type="EMBL" id="KIW66436.1"/>
    </source>
</evidence>
<evidence type="ECO:0000256" key="2">
    <source>
        <dbReference type="SAM" id="MobiDB-lite"/>
    </source>
</evidence>
<dbReference type="AlphaFoldDB" id="A0A0D2CMI6"/>
<dbReference type="Proteomes" id="UP000054266">
    <property type="component" value="Unassembled WGS sequence"/>
</dbReference>
<accession>A0A0D2CMI6</accession>
<proteinExistence type="predicted"/>
<dbReference type="EMBL" id="KN846959">
    <property type="protein sequence ID" value="KIW66436.1"/>
    <property type="molecule type" value="Genomic_DNA"/>
</dbReference>
<feature type="coiled-coil region" evidence="1">
    <location>
        <begin position="41"/>
        <end position="75"/>
    </location>
</feature>
<sequence>MSLSSWISAFRSKAIPLESTEANGTGSASEDGQTPVEHIDFATLADRVEELRYELDRARDMCEQANVEFDRYRIEIHRLKCTLDAERDASAKAHKLLMREIDRTKELQNREKNLQISLRRETLSNSQLQARLNTETASLKAMTKHARTQEEKLIDTQLELEYLKCTTSVEPPLDPTVALDQHAPLPAQPFVVVLVDGDAYQWAPDISNNNCPPGAVSACNNFDGSGPGAMAATRIRNEVTKYILSQQGTIPVTAKIVTRVFCNFSSRPPGLMTNFRKSGPAVLSLGEFAVQFTEKLPLFDFFDAGRGKERADDKIRENFHLFLSTPNCHALFVAACLDNGFARMLEQYSDHPLARRKIVLVSPGYVALEIQRLCLEEIEWPNVFAKRVPPPDVAVKYAREKVKVQNQRARAQRSVSMPVVGGGIPTSNVHPKLLDMVPAWNVNAAMMRASSGVGFRVALNRAALESRDVMETIEPPDEID</sequence>
<keyword evidence="5" id="KW-1185">Reference proteome</keyword>
<evidence type="ECO:0000256" key="1">
    <source>
        <dbReference type="SAM" id="Coils"/>
    </source>
</evidence>
<dbReference type="InterPro" id="IPR057683">
    <property type="entry name" value="DUF7923"/>
</dbReference>
<evidence type="ECO:0000313" key="5">
    <source>
        <dbReference type="Proteomes" id="UP000054266"/>
    </source>
</evidence>
<evidence type="ECO:0000259" key="3">
    <source>
        <dbReference type="Pfam" id="PF25540"/>
    </source>
</evidence>
<dbReference type="PANTHER" id="PTHR37543">
    <property type="entry name" value="CCCH ZINC FINGER DNA BINDING PROTEIN (AFU_ORTHOLOGUE AFUA_5G12760)"/>
    <property type="match status" value="1"/>
</dbReference>
<protein>
    <recommendedName>
        <fullName evidence="3">DUF7923 domain-containing protein</fullName>
    </recommendedName>
</protein>
<feature type="compositionally biased region" description="Polar residues" evidence="2">
    <location>
        <begin position="20"/>
        <end position="32"/>
    </location>
</feature>
<dbReference type="HOGENOM" id="CLU_568578_0_0_1"/>
<gene>
    <name evidence="4" type="ORF">PV04_05771</name>
</gene>
<dbReference type="Pfam" id="PF25540">
    <property type="entry name" value="DUF7923"/>
    <property type="match status" value="1"/>
</dbReference>